<keyword evidence="2" id="KW-1185">Reference proteome</keyword>
<protein>
    <submittedName>
        <fullName evidence="1">Uncharacterized protein</fullName>
    </submittedName>
</protein>
<evidence type="ECO:0000313" key="1">
    <source>
        <dbReference type="EMBL" id="AGM11416.1"/>
    </source>
</evidence>
<sequence>MEKSTVTLGYGELTVEVTLDEIADALGEQYIIEDAGNKEFAYLAALVLETHDDNSYDLERSIMEFLRNEESIDLTQEQCNEIEEMLR</sequence>
<reference evidence="1 2" key="1">
    <citation type="submission" date="2012-12" db="EMBL/GenBank/DDBJ databases">
        <authorList>
            <person name="Sencilo A."/>
            <person name="Jacobs-Sera D."/>
            <person name="Russell D.A."/>
            <person name="Ko C."/>
            <person name="Atanasova N."/>
            <person name="Osterlund E."/>
            <person name="Oksanen H.M."/>
            <person name="Bamford D.H."/>
            <person name="Hatfull G.F."/>
            <person name="Roine E."/>
            <person name="Hendrix R.W."/>
        </authorList>
    </citation>
    <scope>NUCLEOTIDE SEQUENCE [LARGE SCALE GENOMIC DNA]</scope>
</reference>
<proteinExistence type="predicted"/>
<evidence type="ECO:0000313" key="2">
    <source>
        <dbReference type="Proteomes" id="UP000202786"/>
    </source>
</evidence>
<dbReference type="Proteomes" id="UP000202786">
    <property type="component" value="Segment"/>
</dbReference>
<accession>R4TGQ3</accession>
<dbReference type="EMBL" id="KC292026">
    <property type="protein sequence ID" value="AGM11416.1"/>
    <property type="molecule type" value="Genomic_DNA"/>
</dbReference>
<name>R4TGQ3_9CAUD</name>
<dbReference type="GeneID" id="16193885"/>
<organism evidence="1 2">
    <name type="scientific">Halogranum tailed virus 1</name>
    <dbReference type="NCBI Taxonomy" id="1273749"/>
    <lineage>
        <taxon>Viruses</taxon>
        <taxon>Duplodnaviria</taxon>
        <taxon>Heunggongvirae</taxon>
        <taxon>Uroviricota</taxon>
        <taxon>Caudoviricetes</taxon>
        <taxon>Thumleimavirales</taxon>
        <taxon>Halomagnusviridae</taxon>
        <taxon>Hagravirus</taxon>
        <taxon>Hagravirus capitaneum</taxon>
        <taxon>Hagravirus HGTV1</taxon>
    </lineage>
</organism>
<dbReference type="KEGG" id="vg:16193885"/>
<dbReference type="RefSeq" id="YP_008059294.1">
    <property type="nucleotide sequence ID" value="NC_021328.1"/>
</dbReference>
<gene>
    <name evidence="1" type="primary">118</name>
    <name evidence="1" type="ORF">HGTV1_118</name>
</gene>